<dbReference type="EMBL" id="ARYC01004717">
    <property type="protein sequence ID" value="KEJ82764.1"/>
    <property type="molecule type" value="Genomic_DNA"/>
</dbReference>
<organism evidence="2 3">
    <name type="scientific">Oxytricha trifallax</name>
    <dbReference type="NCBI Taxonomy" id="1172189"/>
    <lineage>
        <taxon>Eukaryota</taxon>
        <taxon>Sar</taxon>
        <taxon>Alveolata</taxon>
        <taxon>Ciliophora</taxon>
        <taxon>Intramacronucleata</taxon>
        <taxon>Spirotrichea</taxon>
        <taxon>Stichotrichia</taxon>
        <taxon>Sporadotrichida</taxon>
        <taxon>Oxytrichidae</taxon>
        <taxon>Oxytrichinae</taxon>
        <taxon>Oxytricha</taxon>
    </lineage>
</organism>
<evidence type="ECO:0000313" key="2">
    <source>
        <dbReference type="EMBL" id="KEJ82764.1"/>
    </source>
</evidence>
<name>A0A073HZ87_9SPIT</name>
<comment type="caution">
    <text evidence="2">The sequence shown here is derived from an EMBL/GenBank/DDBJ whole genome shotgun (WGS) entry which is preliminary data.</text>
</comment>
<protein>
    <submittedName>
        <fullName evidence="2">Uncharacterized protein</fullName>
    </submittedName>
</protein>
<keyword evidence="1" id="KW-0175">Coiled coil</keyword>
<evidence type="ECO:0000256" key="1">
    <source>
        <dbReference type="SAM" id="Coils"/>
    </source>
</evidence>
<dbReference type="Proteomes" id="UP000053232">
    <property type="component" value="Unassembled WGS sequence"/>
</dbReference>
<accession>A0A073HZ87</accession>
<gene>
    <name evidence="2" type="ORF">OXYTRIMIC_685</name>
</gene>
<keyword evidence="3" id="KW-1185">Reference proteome</keyword>
<sequence>MHELNTRINVPQSFSQFQTPDFSQSMSLYNQQILQPPPALENLNYYQPQLSLFQTTAVPQLQTDQIKPTIDVSQIKPHNNLITNSSSLYTTAETEKDLVQTQPSLNLPQIAQTRSNGFNKIKSEISDVNSFLSFPTQPKLHVKSETLTQNQNAVYQKQKKPSKKTIPKQVDQIIRTSSQAISINGNSALVCKPIMKSESANSKNTAIKYEYNFNNLIKNINLHEGDSSHQLVNKASHIIHSSHKLLNITEKILPKIQNICQNFQYTTNRIVKTLEQKLQKVQMKKEQMDESFNELESQNEIHSYVMKQLGNLSLMEQEINKNISMVSPLLENQVTQINFRSDLSIFMEDVSLLQTEYTKYDELIQKIDNDMLALKRKDQPYADIIEFKTLKENGETKVQKKTICSIDKIPQFVFVHQDRIIIDSEIYNIQEMNKIQDLPTDITSGCVIDNQNVLFGFASYGIVGLASWSGLQYSKILKNHPASSGGKNKFNKVRLMRKNPFCIDDMPEISMIESSGILRMMKINLGQFKQSSNRKLCNKVCDYAFVNDHLMIALISSEEIALIDYQQAVIIKQFQNRFANGAVIPHQFTTGLMQIIVRQSKDKKQLCIVDIEGQGFQGSNENIEQLSLVSQIWDTDICAQETVMIMMNPSGEIEIRRLIVE</sequence>
<dbReference type="AlphaFoldDB" id="A0A073HZ87"/>
<proteinExistence type="predicted"/>
<reference evidence="3" key="1">
    <citation type="journal article" date="2014" name="Cell">
        <title>The Architecture of a Scrambled Genome Reveals Massive Levels of Genomic Rearrangement during Development.</title>
        <authorList>
            <person name="Chen X."/>
            <person name="Bracht J.R."/>
            <person name="Goldman A.D."/>
            <person name="Dolzhenko E."/>
            <person name="Clay D.M."/>
            <person name="Swart E.C."/>
            <person name="Perlman D.H."/>
            <person name="Doak T.G."/>
            <person name="Stuart A."/>
            <person name="Amemiya C.T."/>
            <person name="Sebra R.P."/>
            <person name="Landweber L.F."/>
        </authorList>
    </citation>
    <scope>NUCLEOTIDE SEQUENCE [LARGE SCALE GENOMIC DNA]</scope>
    <source>
        <strain evidence="3">JRB310</strain>
    </source>
</reference>
<evidence type="ECO:0000313" key="3">
    <source>
        <dbReference type="Proteomes" id="UP000053232"/>
    </source>
</evidence>
<feature type="coiled-coil region" evidence="1">
    <location>
        <begin position="271"/>
        <end position="298"/>
    </location>
</feature>